<protein>
    <recommendedName>
        <fullName evidence="4">ZF-HD dimerization-type domain-containing protein</fullName>
    </recommendedName>
</protein>
<organism evidence="5 6">
    <name type="scientific">Olea europaea subsp. europaea</name>
    <dbReference type="NCBI Taxonomy" id="158383"/>
    <lineage>
        <taxon>Eukaryota</taxon>
        <taxon>Viridiplantae</taxon>
        <taxon>Streptophyta</taxon>
        <taxon>Embryophyta</taxon>
        <taxon>Tracheophyta</taxon>
        <taxon>Spermatophyta</taxon>
        <taxon>Magnoliopsida</taxon>
        <taxon>eudicotyledons</taxon>
        <taxon>Gunneridae</taxon>
        <taxon>Pentapetalae</taxon>
        <taxon>asterids</taxon>
        <taxon>lamiids</taxon>
        <taxon>Lamiales</taxon>
        <taxon>Oleaceae</taxon>
        <taxon>Oleeae</taxon>
        <taxon>Olea</taxon>
    </lineage>
</organism>
<dbReference type="GO" id="GO:0003700">
    <property type="term" value="F:DNA-binding transcription factor activity"/>
    <property type="evidence" value="ECO:0007669"/>
    <property type="project" value="TreeGrafter"/>
</dbReference>
<keyword evidence="6" id="KW-1185">Reference proteome</keyword>
<evidence type="ECO:0000256" key="2">
    <source>
        <dbReference type="ARBA" id="ARBA00022771"/>
    </source>
</evidence>
<gene>
    <name evidence="5" type="ORF">OLEA9_A063405</name>
</gene>
<dbReference type="OrthoDB" id="682018at2759"/>
<name>A0A8S0S9L7_OLEEU</name>
<keyword evidence="2" id="KW-0863">Zinc-finger</keyword>
<accession>A0A8S0S9L7</accession>
<dbReference type="AlphaFoldDB" id="A0A8S0S9L7"/>
<dbReference type="EMBL" id="CACTIH010003980">
    <property type="protein sequence ID" value="CAA2988251.1"/>
    <property type="molecule type" value="Genomic_DNA"/>
</dbReference>
<evidence type="ECO:0000313" key="6">
    <source>
        <dbReference type="Proteomes" id="UP000594638"/>
    </source>
</evidence>
<dbReference type="GO" id="GO:0005634">
    <property type="term" value="C:nucleus"/>
    <property type="evidence" value="ECO:0007669"/>
    <property type="project" value="TreeGrafter"/>
</dbReference>
<sequence length="90" mass="10009">MNLIEKQKKISSGILMKERIITYEDCRKNHAASIGKYAVDGCCEFMPAGEEGSHGALKCAACNCHRNFHRKVVHQFLTYADCSSISSTPK</sequence>
<reference evidence="5 6" key="1">
    <citation type="submission" date="2019-12" db="EMBL/GenBank/DDBJ databases">
        <authorList>
            <person name="Alioto T."/>
            <person name="Alioto T."/>
            <person name="Gomez Garrido J."/>
        </authorList>
    </citation>
    <scope>NUCLEOTIDE SEQUENCE [LARGE SCALE GENOMIC DNA]</scope>
</reference>
<dbReference type="PROSITE" id="PS51523">
    <property type="entry name" value="ZF_HD_DIMER"/>
    <property type="match status" value="1"/>
</dbReference>
<dbReference type="Gramene" id="OE9A063405T1">
    <property type="protein sequence ID" value="OE9A063405C1"/>
    <property type="gene ID" value="OE9A063405"/>
</dbReference>
<dbReference type="PANTHER" id="PTHR31948:SF171">
    <property type="entry name" value="HOMEOBOX DOMAIN-CONTAINING PROTEIN"/>
    <property type="match status" value="1"/>
</dbReference>
<dbReference type="Pfam" id="PF04770">
    <property type="entry name" value="ZF-HD_dimer"/>
    <property type="match status" value="1"/>
</dbReference>
<keyword evidence="1" id="KW-0479">Metal-binding</keyword>
<evidence type="ECO:0000259" key="4">
    <source>
        <dbReference type="PROSITE" id="PS51523"/>
    </source>
</evidence>
<keyword evidence="3" id="KW-0862">Zinc</keyword>
<dbReference type="InterPro" id="IPR006456">
    <property type="entry name" value="ZF_HD_homeobox_Cys/His_dimer"/>
</dbReference>
<dbReference type="GO" id="GO:0008270">
    <property type="term" value="F:zinc ion binding"/>
    <property type="evidence" value="ECO:0007669"/>
    <property type="project" value="UniProtKB-KW"/>
</dbReference>
<proteinExistence type="predicted"/>
<evidence type="ECO:0000256" key="3">
    <source>
        <dbReference type="ARBA" id="ARBA00022833"/>
    </source>
</evidence>
<feature type="domain" description="ZF-HD dimerization-type" evidence="4">
    <location>
        <begin position="23"/>
        <end position="72"/>
    </location>
</feature>
<dbReference type="Proteomes" id="UP000594638">
    <property type="component" value="Unassembled WGS sequence"/>
</dbReference>
<evidence type="ECO:0000256" key="1">
    <source>
        <dbReference type="ARBA" id="ARBA00022723"/>
    </source>
</evidence>
<evidence type="ECO:0000313" key="5">
    <source>
        <dbReference type="EMBL" id="CAA2988251.1"/>
    </source>
</evidence>
<dbReference type="GO" id="GO:0050793">
    <property type="term" value="P:regulation of developmental process"/>
    <property type="evidence" value="ECO:0007669"/>
    <property type="project" value="TreeGrafter"/>
</dbReference>
<comment type="caution">
    <text evidence="5">The sequence shown here is derived from an EMBL/GenBank/DDBJ whole genome shotgun (WGS) entry which is preliminary data.</text>
</comment>
<dbReference type="GO" id="GO:0000976">
    <property type="term" value="F:transcription cis-regulatory region binding"/>
    <property type="evidence" value="ECO:0007669"/>
    <property type="project" value="TreeGrafter"/>
</dbReference>
<dbReference type="NCBIfam" id="TIGR01566">
    <property type="entry name" value="ZF_HD_prot_N"/>
    <property type="match status" value="1"/>
</dbReference>
<dbReference type="PANTHER" id="PTHR31948">
    <property type="entry name" value="ZINC-FINGER HOMEODOMAIN PROTEIN 2"/>
    <property type="match status" value="1"/>
</dbReference>